<evidence type="ECO:0000313" key="3">
    <source>
        <dbReference type="Proteomes" id="UP001066276"/>
    </source>
</evidence>
<feature type="compositionally biased region" description="Low complexity" evidence="1">
    <location>
        <begin position="14"/>
        <end position="27"/>
    </location>
</feature>
<keyword evidence="3" id="KW-1185">Reference proteome</keyword>
<comment type="caution">
    <text evidence="2">The sequence shown here is derived from an EMBL/GenBank/DDBJ whole genome shotgun (WGS) entry which is preliminary data.</text>
</comment>
<gene>
    <name evidence="2" type="ORF">NDU88_000448</name>
</gene>
<evidence type="ECO:0000256" key="1">
    <source>
        <dbReference type="SAM" id="MobiDB-lite"/>
    </source>
</evidence>
<feature type="region of interest" description="Disordered" evidence="1">
    <location>
        <begin position="1"/>
        <end position="67"/>
    </location>
</feature>
<sequence>MLLRELVARGGLGSSSRPRSLAGLRSSQGHRRLPVRALRGAARRRHGCVTAAPAKEPRYLGSGPKPR</sequence>
<dbReference type="Proteomes" id="UP001066276">
    <property type="component" value="Chromosome 7"/>
</dbReference>
<evidence type="ECO:0000313" key="2">
    <source>
        <dbReference type="EMBL" id="KAJ1121940.1"/>
    </source>
</evidence>
<organism evidence="2 3">
    <name type="scientific">Pleurodeles waltl</name>
    <name type="common">Iberian ribbed newt</name>
    <dbReference type="NCBI Taxonomy" id="8319"/>
    <lineage>
        <taxon>Eukaryota</taxon>
        <taxon>Metazoa</taxon>
        <taxon>Chordata</taxon>
        <taxon>Craniata</taxon>
        <taxon>Vertebrata</taxon>
        <taxon>Euteleostomi</taxon>
        <taxon>Amphibia</taxon>
        <taxon>Batrachia</taxon>
        <taxon>Caudata</taxon>
        <taxon>Salamandroidea</taxon>
        <taxon>Salamandridae</taxon>
        <taxon>Pleurodelinae</taxon>
        <taxon>Pleurodeles</taxon>
    </lineage>
</organism>
<dbReference type="EMBL" id="JANPWB010000011">
    <property type="protein sequence ID" value="KAJ1121940.1"/>
    <property type="molecule type" value="Genomic_DNA"/>
</dbReference>
<dbReference type="AlphaFoldDB" id="A0AAV7P9Q7"/>
<proteinExistence type="predicted"/>
<reference evidence="2" key="1">
    <citation type="journal article" date="2022" name="bioRxiv">
        <title>Sequencing and chromosome-scale assembly of the giantPleurodeles waltlgenome.</title>
        <authorList>
            <person name="Brown T."/>
            <person name="Elewa A."/>
            <person name="Iarovenko S."/>
            <person name="Subramanian E."/>
            <person name="Araus A.J."/>
            <person name="Petzold A."/>
            <person name="Susuki M."/>
            <person name="Suzuki K.-i.T."/>
            <person name="Hayashi T."/>
            <person name="Toyoda A."/>
            <person name="Oliveira C."/>
            <person name="Osipova E."/>
            <person name="Leigh N.D."/>
            <person name="Simon A."/>
            <person name="Yun M.H."/>
        </authorList>
    </citation>
    <scope>NUCLEOTIDE SEQUENCE</scope>
    <source>
        <strain evidence="2">20211129_DDA</strain>
        <tissue evidence="2">Liver</tissue>
    </source>
</reference>
<name>A0AAV7P9Q7_PLEWA</name>
<protein>
    <submittedName>
        <fullName evidence="2">Uncharacterized protein</fullName>
    </submittedName>
</protein>
<accession>A0AAV7P9Q7</accession>